<organism evidence="7 8">
    <name type="scientific">Occultella aeris</name>
    <dbReference type="NCBI Taxonomy" id="2761496"/>
    <lineage>
        <taxon>Bacteria</taxon>
        <taxon>Bacillati</taxon>
        <taxon>Actinomycetota</taxon>
        <taxon>Actinomycetes</taxon>
        <taxon>Micrococcales</taxon>
        <taxon>Ruaniaceae</taxon>
        <taxon>Occultella</taxon>
    </lineage>
</organism>
<dbReference type="GO" id="GO:0008740">
    <property type="term" value="F:L-rhamnose isomerase activity"/>
    <property type="evidence" value="ECO:0007669"/>
    <property type="project" value="TreeGrafter"/>
</dbReference>
<evidence type="ECO:0000256" key="5">
    <source>
        <dbReference type="SAM" id="MobiDB-lite"/>
    </source>
</evidence>
<dbReference type="InterPro" id="IPR013022">
    <property type="entry name" value="Xyl_isomerase-like_TIM-brl"/>
</dbReference>
<keyword evidence="8" id="KW-1185">Reference proteome</keyword>
<dbReference type="GO" id="GO:0046872">
    <property type="term" value="F:metal ion binding"/>
    <property type="evidence" value="ECO:0007669"/>
    <property type="project" value="UniProtKB-KW"/>
</dbReference>
<feature type="domain" description="Xylose isomerase-like TIM barrel" evidence="6">
    <location>
        <begin position="73"/>
        <end position="251"/>
    </location>
</feature>
<evidence type="ECO:0000256" key="1">
    <source>
        <dbReference type="ARBA" id="ARBA00022723"/>
    </source>
</evidence>
<dbReference type="Proteomes" id="UP000419743">
    <property type="component" value="Unassembled WGS sequence"/>
</dbReference>
<dbReference type="GO" id="GO:0019301">
    <property type="term" value="P:rhamnose catabolic process"/>
    <property type="evidence" value="ECO:0007669"/>
    <property type="project" value="TreeGrafter"/>
</dbReference>
<sequence length="392" mass="43457">MTRDNQEVVDRIVKLAIETQSWGYVSTGTRFKVFDTPGTARDVWEKIDDAAEVHQLTGVTPTVALHIPWDAVDDYAALATYAQQRGVRIGSISPNLFQEDNYRLGSLTNVDASVRAQAIAHVAECIAVAQSTGSRQISLWLADGTNYPGQGDFRRRRRWLEEGLAEIYGQLPSDMSLLLEYKFFEPAFYHTDIADWGQSLLLCESLGPRARVLVDIGHHPLGTNIEHIVATLLGRGRLGGFDLNSKKYGDDDLFVGAVNPHELFLICLELIKAEDDTDPMVTGAAHEILYKIDQCAMVEDKMSAMLRSIDAVQLAFAKALLVDLDELERAQDDGDVVGSNQILDDAYQTDGRPLVRQARQRLGVPDNPLDAYRGSGSARTRERERVGRAAGW</sequence>
<accession>A0A7M4DPI1</accession>
<evidence type="ECO:0000256" key="3">
    <source>
        <dbReference type="ARBA" id="ARBA00023235"/>
    </source>
</evidence>
<keyword evidence="1" id="KW-0479">Metal-binding</keyword>
<dbReference type="Gene3D" id="3.20.20.150">
    <property type="entry name" value="Divalent-metal-dependent TIM barrel enzymes"/>
    <property type="match status" value="1"/>
</dbReference>
<dbReference type="PANTHER" id="PTHR30268">
    <property type="entry name" value="L-RHAMNOSE ISOMERASE"/>
    <property type="match status" value="1"/>
</dbReference>
<comment type="caution">
    <text evidence="7">The sequence shown here is derived from an EMBL/GenBank/DDBJ whole genome shotgun (WGS) entry which is preliminary data.</text>
</comment>
<evidence type="ECO:0000256" key="4">
    <source>
        <dbReference type="ARBA" id="ARBA00023277"/>
    </source>
</evidence>
<dbReference type="GO" id="GO:0009045">
    <property type="term" value="F:xylose isomerase activity"/>
    <property type="evidence" value="ECO:0007669"/>
    <property type="project" value="UniProtKB-EC"/>
</dbReference>
<dbReference type="EC" id="5.3.1.5" evidence="7"/>
<dbReference type="RefSeq" id="WP_156742700.1">
    <property type="nucleotide sequence ID" value="NZ_CACRYJ010000059.1"/>
</dbReference>
<evidence type="ECO:0000313" key="7">
    <source>
        <dbReference type="EMBL" id="VZO39375.1"/>
    </source>
</evidence>
<dbReference type="Pfam" id="PF01261">
    <property type="entry name" value="AP_endonuc_2"/>
    <property type="match status" value="1"/>
</dbReference>
<name>A0A7M4DPI1_9MICO</name>
<reference evidence="7 8" key="1">
    <citation type="submission" date="2019-11" db="EMBL/GenBank/DDBJ databases">
        <authorList>
            <person name="Criscuolo A."/>
        </authorList>
    </citation>
    <scope>NUCLEOTIDE SEQUENCE [LARGE SCALE GENOMIC DNA]</scope>
    <source>
        <strain evidence="7">CIP111667</strain>
    </source>
</reference>
<dbReference type="SUPFAM" id="SSF51658">
    <property type="entry name" value="Xylose isomerase-like"/>
    <property type="match status" value="1"/>
</dbReference>
<keyword evidence="3 7" id="KW-0413">Isomerase</keyword>
<proteinExistence type="predicted"/>
<gene>
    <name evidence="7" type="primary">xylA_4</name>
    <name evidence="7" type="ORF">HALOF300_04063</name>
</gene>
<feature type="compositionally biased region" description="Basic and acidic residues" evidence="5">
    <location>
        <begin position="379"/>
        <end position="392"/>
    </location>
</feature>
<evidence type="ECO:0000313" key="8">
    <source>
        <dbReference type="Proteomes" id="UP000419743"/>
    </source>
</evidence>
<keyword evidence="2" id="KW-0464">Manganese</keyword>
<dbReference type="EMBL" id="CACRYJ010000059">
    <property type="protein sequence ID" value="VZO39375.1"/>
    <property type="molecule type" value="Genomic_DNA"/>
</dbReference>
<dbReference type="PANTHER" id="PTHR30268:SF0">
    <property type="entry name" value="L-RHAMNOSE ISOMERASE"/>
    <property type="match status" value="1"/>
</dbReference>
<dbReference type="GO" id="GO:0019324">
    <property type="term" value="P:L-lyxose metabolic process"/>
    <property type="evidence" value="ECO:0007669"/>
    <property type="project" value="TreeGrafter"/>
</dbReference>
<evidence type="ECO:0000256" key="2">
    <source>
        <dbReference type="ARBA" id="ARBA00023211"/>
    </source>
</evidence>
<dbReference type="NCBIfam" id="TIGR02635">
    <property type="entry name" value="RhaI_grampos"/>
    <property type="match status" value="1"/>
</dbReference>
<dbReference type="InterPro" id="IPR036237">
    <property type="entry name" value="Xyl_isomerase-like_sf"/>
</dbReference>
<evidence type="ECO:0000259" key="6">
    <source>
        <dbReference type="Pfam" id="PF01261"/>
    </source>
</evidence>
<dbReference type="InterPro" id="IPR013457">
    <property type="entry name" value="Rhamnose_iso-rel"/>
</dbReference>
<dbReference type="InterPro" id="IPR050337">
    <property type="entry name" value="L-rhamnose_isomerase"/>
</dbReference>
<protein>
    <submittedName>
        <fullName evidence="7">Xylose isomerase</fullName>
        <ecNumber evidence="7">5.3.1.5</ecNumber>
    </submittedName>
</protein>
<keyword evidence="4" id="KW-0119">Carbohydrate metabolism</keyword>
<dbReference type="AlphaFoldDB" id="A0A7M4DPI1"/>
<feature type="region of interest" description="Disordered" evidence="5">
    <location>
        <begin position="365"/>
        <end position="392"/>
    </location>
</feature>